<dbReference type="OrthoDB" id="2412973at2759"/>
<evidence type="ECO:0000256" key="2">
    <source>
        <dbReference type="PROSITE-ProRule" id="PRU00168"/>
    </source>
</evidence>
<feature type="domain" description="Ras-GEF" evidence="6">
    <location>
        <begin position="548"/>
        <end position="810"/>
    </location>
</feature>
<dbReference type="Pfam" id="PF00536">
    <property type="entry name" value="SAM_1"/>
    <property type="match status" value="1"/>
</dbReference>
<keyword evidence="2" id="KW-0344">Guanine-nucleotide releasing factor</keyword>
<evidence type="ECO:0000313" key="8">
    <source>
        <dbReference type="EMBL" id="KAG9262855.1"/>
    </source>
</evidence>
<evidence type="ECO:0000259" key="6">
    <source>
        <dbReference type="PROSITE" id="PS50009"/>
    </source>
</evidence>
<feature type="domain" description="SH2" evidence="5">
    <location>
        <begin position="177"/>
        <end position="276"/>
    </location>
</feature>
<dbReference type="FunFam" id="3.30.505.10:FF:000013">
    <property type="entry name" value="SH2 domain-containing protein 3C isoform X1"/>
    <property type="match status" value="1"/>
</dbReference>
<dbReference type="InterPro" id="IPR044102">
    <property type="entry name" value="SH2_SHEP1/BCAR3/NSP1"/>
</dbReference>
<feature type="domain" description="SAM" evidence="7">
    <location>
        <begin position="1"/>
        <end position="64"/>
    </location>
</feature>
<feature type="compositionally biased region" description="Low complexity" evidence="4">
    <location>
        <begin position="349"/>
        <end position="359"/>
    </location>
</feature>
<dbReference type="GO" id="GO:0005085">
    <property type="term" value="F:guanyl-nucleotide exchange factor activity"/>
    <property type="evidence" value="ECO:0007669"/>
    <property type="project" value="UniProtKB-KW"/>
</dbReference>
<dbReference type="SUPFAM" id="SSF55550">
    <property type="entry name" value="SH2 domain"/>
    <property type="match status" value="1"/>
</dbReference>
<dbReference type="SUPFAM" id="SSF47769">
    <property type="entry name" value="SAM/Pointed domain"/>
    <property type="match status" value="1"/>
</dbReference>
<evidence type="ECO:0000256" key="1">
    <source>
        <dbReference type="ARBA" id="ARBA00022999"/>
    </source>
</evidence>
<protein>
    <submittedName>
        <fullName evidence="8">Breast cancer anti-estrogen resistance protein 3-like</fullName>
    </submittedName>
</protein>
<name>A0A8T2KYB8_ASTMX</name>
<dbReference type="InterPro" id="IPR036860">
    <property type="entry name" value="SH2_dom_sf"/>
</dbReference>
<feature type="compositionally biased region" description="Polar residues" evidence="4">
    <location>
        <begin position="334"/>
        <end position="348"/>
    </location>
</feature>
<dbReference type="PROSITE" id="PS50001">
    <property type="entry name" value="SH2"/>
    <property type="match status" value="1"/>
</dbReference>
<organism evidence="8 9">
    <name type="scientific">Astyanax mexicanus</name>
    <name type="common">Blind cave fish</name>
    <name type="synonym">Astyanax fasciatus mexicanus</name>
    <dbReference type="NCBI Taxonomy" id="7994"/>
    <lineage>
        <taxon>Eukaryota</taxon>
        <taxon>Metazoa</taxon>
        <taxon>Chordata</taxon>
        <taxon>Craniata</taxon>
        <taxon>Vertebrata</taxon>
        <taxon>Euteleostomi</taxon>
        <taxon>Actinopterygii</taxon>
        <taxon>Neopterygii</taxon>
        <taxon>Teleostei</taxon>
        <taxon>Ostariophysi</taxon>
        <taxon>Characiformes</taxon>
        <taxon>Characoidei</taxon>
        <taxon>Acestrorhamphidae</taxon>
        <taxon>Acestrorhamphinae</taxon>
        <taxon>Astyanax</taxon>
    </lineage>
</organism>
<dbReference type="GO" id="GO:0001784">
    <property type="term" value="F:phosphotyrosine residue binding"/>
    <property type="evidence" value="ECO:0007669"/>
    <property type="project" value="InterPro"/>
</dbReference>
<dbReference type="CDD" id="cd10337">
    <property type="entry name" value="SH2_BCAR3"/>
    <property type="match status" value="1"/>
</dbReference>
<dbReference type="SMART" id="SM00147">
    <property type="entry name" value="RasGEF"/>
    <property type="match status" value="1"/>
</dbReference>
<feature type="region of interest" description="Disordered" evidence="4">
    <location>
        <begin position="291"/>
        <end position="413"/>
    </location>
</feature>
<dbReference type="PANTHER" id="PTHR14247:SF11">
    <property type="entry name" value="SH2 DOMAIN-CONTAINING PROTEIN 3A"/>
    <property type="match status" value="1"/>
</dbReference>
<reference evidence="8 9" key="1">
    <citation type="submission" date="2021-07" db="EMBL/GenBank/DDBJ databases">
        <authorList>
            <person name="Imarazene B."/>
            <person name="Zahm M."/>
            <person name="Klopp C."/>
            <person name="Cabau C."/>
            <person name="Beille S."/>
            <person name="Jouanno E."/>
            <person name="Castinel A."/>
            <person name="Lluch J."/>
            <person name="Gil L."/>
            <person name="Kuchtly C."/>
            <person name="Lopez Roques C."/>
            <person name="Donnadieu C."/>
            <person name="Parrinello H."/>
            <person name="Journot L."/>
            <person name="Du K."/>
            <person name="Schartl M."/>
            <person name="Retaux S."/>
            <person name="Guiguen Y."/>
        </authorList>
    </citation>
    <scope>NUCLEOTIDE SEQUENCE [LARGE SCALE GENOMIC DNA]</scope>
    <source>
        <strain evidence="8">Pach_M1</strain>
        <tissue evidence="8">Testis</tissue>
    </source>
</reference>
<dbReference type="Gene3D" id="3.30.505.10">
    <property type="entry name" value="SH2 domain"/>
    <property type="match status" value="1"/>
</dbReference>
<dbReference type="InterPro" id="IPR023578">
    <property type="entry name" value="Ras_GEF_dom_sf"/>
</dbReference>
<gene>
    <name evidence="8" type="primary">BCAR3</name>
    <name evidence="8" type="ORF">AMEX_G24787</name>
</gene>
<comment type="caution">
    <text evidence="8">The sequence shown here is derived from an EMBL/GenBank/DDBJ whole genome shotgun (WGS) entry which is preliminary data.</text>
</comment>
<dbReference type="InterPro" id="IPR051853">
    <property type="entry name" value="SH2-Ras-GEF_adapter"/>
</dbReference>
<dbReference type="InterPro" id="IPR001895">
    <property type="entry name" value="RASGEF_cat_dom"/>
</dbReference>
<dbReference type="PROSITE" id="PS50105">
    <property type="entry name" value="SAM_DOMAIN"/>
    <property type="match status" value="1"/>
</dbReference>
<dbReference type="GO" id="GO:0007264">
    <property type="term" value="P:small GTPase-mediated signal transduction"/>
    <property type="evidence" value="ECO:0007669"/>
    <property type="project" value="InterPro"/>
</dbReference>
<feature type="compositionally biased region" description="Polar residues" evidence="4">
    <location>
        <begin position="303"/>
        <end position="326"/>
    </location>
</feature>
<dbReference type="SMART" id="SM00454">
    <property type="entry name" value="SAM"/>
    <property type="match status" value="1"/>
</dbReference>
<dbReference type="CDD" id="cd09487">
    <property type="entry name" value="SAM_superfamily"/>
    <property type="match status" value="1"/>
</dbReference>
<dbReference type="InterPro" id="IPR013761">
    <property type="entry name" value="SAM/pointed_sf"/>
</dbReference>
<dbReference type="Gene3D" id="1.10.150.50">
    <property type="entry name" value="Transcription Factor, Ets-1"/>
    <property type="match status" value="1"/>
</dbReference>
<sequence>MSNRSIAWWLTQIGLPQYTTALEREYYGLEGLFMVTDEELEEKGIEDAEHRATILNQLQKHQQRLNPCTGVAVVSLKRVSMKFSLGSTLDRAKPTNLFRQSIVPRLRRRDNHRLSSCSQLPTDPELDTINQRKQSKRRSVGGLITQVFSGHKEMDSLKKELEEELKLSTEDIRSHAWYHGQLPREDVEDLLQRDGDFLVRDSISCSGDYVLSCRWKEQPMHFKIIKIVLRPKQGYSRELFQFENDQFDNIPALVRFHVGGRRPISQASGAVIFHPITRSLPLRVISERQTAKAKVEKNKRRSLSSNHMDTLQVNNPLLRTGSQPANLETVGRPSLQSAQSDSNLRTGVSQSCQSQDCSSAPMSPMYRTGSDPLLSPGSIRSSRAAQSPAGGVTLRGSDGQLHSRAPPKPLRVSMLFPGAPPTTPRIAVDPASFYDELVPQVPPSMLPKGHAARLRAQEKWTSRARLTETSFTFLEAQRMEEERQMLEEEPRVIDGEGAEPDWKFERPQTETTSCFRLDAFRSLLLPDNNRPLEQSVLHSVKELFTHTDAAATSLHMLSVDCQVARVTGVTAEQKRIMGVDSGLELIMLPHGSQLRKDLLDRHQLIVLGIAVDILGCTGSVNQRAAVLHKVIQLAQALRDTAHDLYAFSAVMKALDLPQVVRLEMTWRVLRRNHTESAVMFEKTLKPLMKSLNEGDDSVVSGPVALPHIVPILRLMEGEDAVETSERGCQLLYSILQSARNTADHAHLHQQHAHTLLSAGWEPIPELLEAFRTEFALRLFWGQAGAEAPKKERYEKFEKILTVLSNKLEPAQTTEV</sequence>
<dbReference type="PANTHER" id="PTHR14247">
    <property type="entry name" value="BREAST CANCER ANTI-ESTROGEN RESISTANCE PROTEIN 3 HOMOLOG-LIKE PROTEIN"/>
    <property type="match status" value="1"/>
</dbReference>
<dbReference type="AlphaFoldDB" id="A0A8T2KYB8"/>
<proteinExistence type="predicted"/>
<dbReference type="PROSITE" id="PS50009">
    <property type="entry name" value="RASGEF_CAT"/>
    <property type="match status" value="1"/>
</dbReference>
<evidence type="ECO:0000256" key="4">
    <source>
        <dbReference type="SAM" id="MobiDB-lite"/>
    </source>
</evidence>
<dbReference type="Proteomes" id="UP000752171">
    <property type="component" value="Unassembled WGS sequence"/>
</dbReference>
<dbReference type="InterPro" id="IPR001660">
    <property type="entry name" value="SAM"/>
</dbReference>
<dbReference type="InterPro" id="IPR000980">
    <property type="entry name" value="SH2"/>
</dbReference>
<dbReference type="Gene3D" id="1.10.840.10">
    <property type="entry name" value="Ras guanine-nucleotide exchange factors catalytic domain"/>
    <property type="match status" value="1"/>
</dbReference>
<keyword evidence="1 3" id="KW-0727">SH2 domain</keyword>
<accession>A0A8T2KYB8</accession>
<evidence type="ECO:0000256" key="3">
    <source>
        <dbReference type="PROSITE-ProRule" id="PRU00191"/>
    </source>
</evidence>
<dbReference type="SMART" id="SM00252">
    <property type="entry name" value="SH2"/>
    <property type="match status" value="1"/>
</dbReference>
<dbReference type="Pfam" id="PF00617">
    <property type="entry name" value="RasGEF"/>
    <property type="match status" value="1"/>
</dbReference>
<dbReference type="Pfam" id="PF00017">
    <property type="entry name" value="SH2"/>
    <property type="match status" value="1"/>
</dbReference>
<evidence type="ECO:0000259" key="7">
    <source>
        <dbReference type="PROSITE" id="PS50105"/>
    </source>
</evidence>
<evidence type="ECO:0000313" key="9">
    <source>
        <dbReference type="Proteomes" id="UP000752171"/>
    </source>
</evidence>
<dbReference type="InterPro" id="IPR036964">
    <property type="entry name" value="RASGEF_cat_dom_sf"/>
</dbReference>
<dbReference type="PRINTS" id="PR00401">
    <property type="entry name" value="SH2DOMAIN"/>
</dbReference>
<evidence type="ECO:0000259" key="5">
    <source>
        <dbReference type="PROSITE" id="PS50001"/>
    </source>
</evidence>
<dbReference type="EMBL" id="JAICCE010000021">
    <property type="protein sequence ID" value="KAG9262855.1"/>
    <property type="molecule type" value="Genomic_DNA"/>
</dbReference>
<dbReference type="SUPFAM" id="SSF48366">
    <property type="entry name" value="Ras GEF"/>
    <property type="match status" value="1"/>
</dbReference>